<evidence type="ECO:0000313" key="3">
    <source>
        <dbReference type="Proteomes" id="UP001476798"/>
    </source>
</evidence>
<name>A0ABV0MZ45_9TELE</name>
<evidence type="ECO:0000313" key="2">
    <source>
        <dbReference type="EMBL" id="MEQ2164406.1"/>
    </source>
</evidence>
<organism evidence="2 3">
    <name type="scientific">Goodea atripinnis</name>
    <dbReference type="NCBI Taxonomy" id="208336"/>
    <lineage>
        <taxon>Eukaryota</taxon>
        <taxon>Metazoa</taxon>
        <taxon>Chordata</taxon>
        <taxon>Craniata</taxon>
        <taxon>Vertebrata</taxon>
        <taxon>Euteleostomi</taxon>
        <taxon>Actinopterygii</taxon>
        <taxon>Neopterygii</taxon>
        <taxon>Teleostei</taxon>
        <taxon>Neoteleostei</taxon>
        <taxon>Acanthomorphata</taxon>
        <taxon>Ovalentaria</taxon>
        <taxon>Atherinomorphae</taxon>
        <taxon>Cyprinodontiformes</taxon>
        <taxon>Goodeidae</taxon>
        <taxon>Goodea</taxon>
    </lineage>
</organism>
<accession>A0ABV0MZ45</accession>
<feature type="region of interest" description="Disordered" evidence="1">
    <location>
        <begin position="124"/>
        <end position="161"/>
    </location>
</feature>
<evidence type="ECO:0000256" key="1">
    <source>
        <dbReference type="SAM" id="MobiDB-lite"/>
    </source>
</evidence>
<dbReference type="EMBL" id="JAHRIO010020297">
    <property type="protein sequence ID" value="MEQ2164406.1"/>
    <property type="molecule type" value="Genomic_DNA"/>
</dbReference>
<proteinExistence type="predicted"/>
<protein>
    <submittedName>
        <fullName evidence="2">Uncharacterized protein</fullName>
    </submittedName>
</protein>
<reference evidence="2 3" key="1">
    <citation type="submission" date="2021-06" db="EMBL/GenBank/DDBJ databases">
        <authorList>
            <person name="Palmer J.M."/>
        </authorList>
    </citation>
    <scope>NUCLEOTIDE SEQUENCE [LARGE SCALE GENOMIC DNA]</scope>
    <source>
        <strain evidence="2 3">GA_2019</strain>
        <tissue evidence="2">Muscle</tissue>
    </source>
</reference>
<sequence length="161" mass="18049">MDKTFWGSKQALALLGYKRGQNCSSLPPPSPASAPASADLADVSCRPTSSSFCRRRHRHLLSISERSVPSLGTLIHKEPWRSHGEHRRNPRRSPDLRWVPEDMWWGLEDLWMGPEDMRWNFCRGSGHRGDSSSNRCGSGAREDGNGSDDDDGWKEEAETSG</sequence>
<comment type="caution">
    <text evidence="2">The sequence shown here is derived from an EMBL/GenBank/DDBJ whole genome shotgun (WGS) entry which is preliminary data.</text>
</comment>
<keyword evidence="3" id="KW-1185">Reference proteome</keyword>
<gene>
    <name evidence="2" type="ORF">GOODEAATRI_006419</name>
</gene>
<dbReference type="Proteomes" id="UP001476798">
    <property type="component" value="Unassembled WGS sequence"/>
</dbReference>